<accession>A0A6G1GMU9</accession>
<proteinExistence type="predicted"/>
<dbReference type="GO" id="GO:0006511">
    <property type="term" value="P:ubiquitin-dependent protein catabolic process"/>
    <property type="evidence" value="ECO:0007669"/>
    <property type="project" value="TreeGrafter"/>
</dbReference>
<name>A0A6G1GMU9_9PEZI</name>
<feature type="region of interest" description="Disordered" evidence="2">
    <location>
        <begin position="1"/>
        <end position="50"/>
    </location>
</feature>
<keyword evidence="1" id="KW-0863">Zinc-finger</keyword>
<feature type="compositionally biased region" description="Polar residues" evidence="2">
    <location>
        <begin position="33"/>
        <end position="45"/>
    </location>
</feature>
<dbReference type="InterPro" id="IPR013083">
    <property type="entry name" value="Znf_RING/FYVE/PHD"/>
</dbReference>
<reference evidence="4" key="1">
    <citation type="journal article" date="2020" name="Stud. Mycol.">
        <title>101 Dothideomycetes genomes: a test case for predicting lifestyles and emergence of pathogens.</title>
        <authorList>
            <person name="Haridas S."/>
            <person name="Albert R."/>
            <person name="Binder M."/>
            <person name="Bloem J."/>
            <person name="Labutti K."/>
            <person name="Salamov A."/>
            <person name="Andreopoulos B."/>
            <person name="Baker S."/>
            <person name="Barry K."/>
            <person name="Bills G."/>
            <person name="Bluhm B."/>
            <person name="Cannon C."/>
            <person name="Castanera R."/>
            <person name="Culley D."/>
            <person name="Daum C."/>
            <person name="Ezra D."/>
            <person name="Gonzalez J."/>
            <person name="Henrissat B."/>
            <person name="Kuo A."/>
            <person name="Liang C."/>
            <person name="Lipzen A."/>
            <person name="Lutzoni F."/>
            <person name="Magnuson J."/>
            <person name="Mondo S."/>
            <person name="Nolan M."/>
            <person name="Ohm R."/>
            <person name="Pangilinan J."/>
            <person name="Park H.-J."/>
            <person name="Ramirez L."/>
            <person name="Alfaro M."/>
            <person name="Sun H."/>
            <person name="Tritt A."/>
            <person name="Yoshinaga Y."/>
            <person name="Zwiers L.-H."/>
            <person name="Turgeon B."/>
            <person name="Goodwin S."/>
            <person name="Spatafora J."/>
            <person name="Crous P."/>
            <person name="Grigoriev I."/>
        </authorList>
    </citation>
    <scope>NUCLEOTIDE SEQUENCE</scope>
    <source>
        <strain evidence="4">CBS 113979</strain>
    </source>
</reference>
<organism evidence="4 5">
    <name type="scientific">Aulographum hederae CBS 113979</name>
    <dbReference type="NCBI Taxonomy" id="1176131"/>
    <lineage>
        <taxon>Eukaryota</taxon>
        <taxon>Fungi</taxon>
        <taxon>Dikarya</taxon>
        <taxon>Ascomycota</taxon>
        <taxon>Pezizomycotina</taxon>
        <taxon>Dothideomycetes</taxon>
        <taxon>Pleosporomycetidae</taxon>
        <taxon>Aulographales</taxon>
        <taxon>Aulographaceae</taxon>
    </lineage>
</organism>
<evidence type="ECO:0000313" key="5">
    <source>
        <dbReference type="Proteomes" id="UP000800041"/>
    </source>
</evidence>
<dbReference type="PROSITE" id="PS50089">
    <property type="entry name" value="ZF_RING_2"/>
    <property type="match status" value="1"/>
</dbReference>
<dbReference type="Proteomes" id="UP000800041">
    <property type="component" value="Unassembled WGS sequence"/>
</dbReference>
<keyword evidence="1" id="KW-0862">Zinc</keyword>
<feature type="compositionally biased region" description="Polar residues" evidence="2">
    <location>
        <begin position="13"/>
        <end position="24"/>
    </location>
</feature>
<dbReference type="Gene3D" id="3.30.40.10">
    <property type="entry name" value="Zinc/RING finger domain, C3HC4 (zinc finger)"/>
    <property type="match status" value="1"/>
</dbReference>
<dbReference type="PANTHER" id="PTHR22765">
    <property type="entry name" value="RING FINGER AND PROTEASE ASSOCIATED DOMAIN-CONTAINING"/>
    <property type="match status" value="1"/>
</dbReference>
<evidence type="ECO:0000313" key="4">
    <source>
        <dbReference type="EMBL" id="KAF1982140.1"/>
    </source>
</evidence>
<keyword evidence="1" id="KW-0479">Metal-binding</keyword>
<dbReference type="GO" id="GO:0061630">
    <property type="term" value="F:ubiquitin protein ligase activity"/>
    <property type="evidence" value="ECO:0007669"/>
    <property type="project" value="TreeGrafter"/>
</dbReference>
<feature type="compositionally biased region" description="Basic and acidic residues" evidence="2">
    <location>
        <begin position="1"/>
        <end position="10"/>
    </location>
</feature>
<dbReference type="Pfam" id="PF13639">
    <property type="entry name" value="zf-RING_2"/>
    <property type="match status" value="1"/>
</dbReference>
<dbReference type="OrthoDB" id="8062037at2759"/>
<evidence type="ECO:0000256" key="2">
    <source>
        <dbReference type="SAM" id="MobiDB-lite"/>
    </source>
</evidence>
<sequence length="209" mass="23353">MSGYEVEHGLPTHASTNPTSTRPDMSSFFASLAHSTTSPTASNPHAQPLPRDISASYRLLADTYNHLLTGGDRDPSDDVLEPLIEQLMAISMNPPQEVKGVPDEFVAELDRIPKKVLLREKAAGGKPNPKDSSRDALCPICQNEFLEDEHPLVVVLPCKGKHRFDLECVTPWLKLNRTCPLDREVLWKEKPMAEIPKDEEEEDYDDQIA</sequence>
<dbReference type="EMBL" id="ML977188">
    <property type="protein sequence ID" value="KAF1982140.1"/>
    <property type="molecule type" value="Genomic_DNA"/>
</dbReference>
<dbReference type="InterPro" id="IPR001841">
    <property type="entry name" value="Znf_RING"/>
</dbReference>
<gene>
    <name evidence="4" type="ORF">K402DRAFT_407922</name>
</gene>
<dbReference type="PANTHER" id="PTHR22765:SF416">
    <property type="entry name" value="E3 UBIQUITIN-PROTEIN LIGASE GODZILLA"/>
    <property type="match status" value="1"/>
</dbReference>
<evidence type="ECO:0000256" key="1">
    <source>
        <dbReference type="PROSITE-ProRule" id="PRU00175"/>
    </source>
</evidence>
<dbReference type="AlphaFoldDB" id="A0A6G1GMU9"/>
<dbReference type="GO" id="GO:0005737">
    <property type="term" value="C:cytoplasm"/>
    <property type="evidence" value="ECO:0007669"/>
    <property type="project" value="TreeGrafter"/>
</dbReference>
<dbReference type="InterPro" id="IPR051826">
    <property type="entry name" value="E3_ubiquitin-ligase_domain"/>
</dbReference>
<dbReference type="SUPFAM" id="SSF57850">
    <property type="entry name" value="RING/U-box"/>
    <property type="match status" value="1"/>
</dbReference>
<feature type="domain" description="RING-type" evidence="3">
    <location>
        <begin position="138"/>
        <end position="183"/>
    </location>
</feature>
<protein>
    <recommendedName>
        <fullName evidence="3">RING-type domain-containing protein</fullName>
    </recommendedName>
</protein>
<evidence type="ECO:0000259" key="3">
    <source>
        <dbReference type="PROSITE" id="PS50089"/>
    </source>
</evidence>
<keyword evidence="5" id="KW-1185">Reference proteome</keyword>
<dbReference type="GO" id="GO:0008270">
    <property type="term" value="F:zinc ion binding"/>
    <property type="evidence" value="ECO:0007669"/>
    <property type="project" value="UniProtKB-KW"/>
</dbReference>